<feature type="transmembrane region" description="Helical" evidence="7">
    <location>
        <begin position="6"/>
        <end position="24"/>
    </location>
</feature>
<evidence type="ECO:0000256" key="6">
    <source>
        <dbReference type="ARBA" id="ARBA00023136"/>
    </source>
</evidence>
<comment type="similarity">
    <text evidence="2">Belongs to the UPF0126 family.</text>
</comment>
<feature type="transmembrane region" description="Helical" evidence="7">
    <location>
        <begin position="176"/>
        <end position="193"/>
    </location>
</feature>
<evidence type="ECO:0000256" key="4">
    <source>
        <dbReference type="ARBA" id="ARBA00022692"/>
    </source>
</evidence>
<comment type="subcellular location">
    <subcellularLocation>
        <location evidence="1">Cell membrane</location>
        <topology evidence="1">Multi-pass membrane protein</topology>
    </subcellularLocation>
</comment>
<dbReference type="OrthoDB" id="9791874at2"/>
<dbReference type="PANTHER" id="PTHR30506:SF3">
    <property type="entry name" value="UPF0126 INNER MEMBRANE PROTEIN YADS-RELATED"/>
    <property type="match status" value="1"/>
</dbReference>
<dbReference type="PANTHER" id="PTHR30506">
    <property type="entry name" value="INNER MEMBRANE PROTEIN"/>
    <property type="match status" value="1"/>
</dbReference>
<feature type="domain" description="Glycine transporter" evidence="8">
    <location>
        <begin position="93"/>
        <end position="161"/>
    </location>
</feature>
<gene>
    <name evidence="9" type="ORF">CQW29_03720</name>
</gene>
<evidence type="ECO:0000256" key="5">
    <source>
        <dbReference type="ARBA" id="ARBA00022989"/>
    </source>
</evidence>
<keyword evidence="10" id="KW-1185">Reference proteome</keyword>
<evidence type="ECO:0000259" key="8">
    <source>
        <dbReference type="Pfam" id="PF03458"/>
    </source>
</evidence>
<evidence type="ECO:0000256" key="7">
    <source>
        <dbReference type="SAM" id="Phobius"/>
    </source>
</evidence>
<feature type="transmembrane region" description="Helical" evidence="7">
    <location>
        <begin position="92"/>
        <end position="111"/>
    </location>
</feature>
<organism evidence="9 10">
    <name type="scientific">Pantoea coffeiphila</name>
    <dbReference type="NCBI Taxonomy" id="1465635"/>
    <lineage>
        <taxon>Bacteria</taxon>
        <taxon>Pseudomonadati</taxon>
        <taxon>Pseudomonadota</taxon>
        <taxon>Gammaproteobacteria</taxon>
        <taxon>Enterobacterales</taxon>
        <taxon>Erwiniaceae</taxon>
        <taxon>Pantoea</taxon>
    </lineage>
</organism>
<feature type="domain" description="Glycine transporter" evidence="8">
    <location>
        <begin position="7"/>
        <end position="81"/>
    </location>
</feature>
<comment type="caution">
    <text evidence="9">The sequence shown here is derived from an EMBL/GenBank/DDBJ whole genome shotgun (WGS) entry which is preliminary data.</text>
</comment>
<keyword evidence="6 7" id="KW-0472">Membrane</keyword>
<keyword evidence="3" id="KW-1003">Cell membrane</keyword>
<dbReference type="AlphaFoldDB" id="A0A2S9IGY1"/>
<name>A0A2S9IGY1_9GAMM</name>
<dbReference type="Proteomes" id="UP000239181">
    <property type="component" value="Unassembled WGS sequence"/>
</dbReference>
<dbReference type="Pfam" id="PF03458">
    <property type="entry name" value="Gly_transporter"/>
    <property type="match status" value="2"/>
</dbReference>
<accession>A0A2S9IGY1</accession>
<feature type="transmembrane region" description="Helical" evidence="7">
    <location>
        <begin position="60"/>
        <end position="80"/>
    </location>
</feature>
<dbReference type="InterPro" id="IPR005115">
    <property type="entry name" value="Gly_transporter"/>
</dbReference>
<dbReference type="GO" id="GO:0005886">
    <property type="term" value="C:plasma membrane"/>
    <property type="evidence" value="ECO:0007669"/>
    <property type="project" value="UniProtKB-SubCell"/>
</dbReference>
<evidence type="ECO:0000256" key="3">
    <source>
        <dbReference type="ARBA" id="ARBA00022475"/>
    </source>
</evidence>
<protein>
    <recommendedName>
        <fullName evidence="8">Glycine transporter domain-containing protein</fullName>
    </recommendedName>
</protein>
<reference evidence="9 10" key="1">
    <citation type="submission" date="2017-10" db="EMBL/GenBank/DDBJ databases">
        <title>Draft genome of two endophytic bacteria isolated from 'guarana' Paullinia cupana (Mart.) Ducke.</title>
        <authorList>
            <person name="Siqueira K.A."/>
            <person name="Liotti R.G."/>
            <person name="Mendes T.A."/>
            <person name="Soares M.A."/>
        </authorList>
    </citation>
    <scope>NUCLEOTIDE SEQUENCE [LARGE SCALE GENOMIC DNA]</scope>
    <source>
        <strain evidence="9 10">342</strain>
    </source>
</reference>
<evidence type="ECO:0000256" key="2">
    <source>
        <dbReference type="ARBA" id="ARBA00008193"/>
    </source>
</evidence>
<keyword evidence="5 7" id="KW-1133">Transmembrane helix</keyword>
<dbReference type="EMBL" id="PDET01000002">
    <property type="protein sequence ID" value="PRD17038.1"/>
    <property type="molecule type" value="Genomic_DNA"/>
</dbReference>
<sequence length="205" mass="21672">MLNIFHTIDLIGTFAFALSGATAGVREDFDIFGVFVLTAVTAIGGGVMRDICIGTLPPAGLVSLSYLLVIVAAVICVAFFQRLILSFERATLFFDALGLGFFAAFGANKTWQYTQNVELSILLGCVSAVGGGCLRDLMIGKPPTIFSQDIYASAALIGAAIEISGSAGYVPHIYSTWAAIIICTLLRLVALKYKIGLPSIKHNGL</sequence>
<evidence type="ECO:0000256" key="1">
    <source>
        <dbReference type="ARBA" id="ARBA00004651"/>
    </source>
</evidence>
<evidence type="ECO:0000313" key="9">
    <source>
        <dbReference type="EMBL" id="PRD17038.1"/>
    </source>
</evidence>
<dbReference type="RefSeq" id="WP_105591620.1">
    <property type="nucleotide sequence ID" value="NZ_PDET01000002.1"/>
</dbReference>
<feature type="transmembrane region" description="Helical" evidence="7">
    <location>
        <begin position="31"/>
        <end position="48"/>
    </location>
</feature>
<proteinExistence type="inferred from homology"/>
<keyword evidence="4 7" id="KW-0812">Transmembrane</keyword>
<evidence type="ECO:0000313" key="10">
    <source>
        <dbReference type="Proteomes" id="UP000239181"/>
    </source>
</evidence>